<dbReference type="PATRIC" id="fig|106592.7.peg.7539"/>
<dbReference type="EMBL" id="LGAP01000009">
    <property type="protein sequence ID" value="KOF17888.1"/>
    <property type="molecule type" value="Genomic_DNA"/>
</dbReference>
<reference evidence="2" key="1">
    <citation type="submission" date="2015-07" db="EMBL/GenBank/DDBJ databases">
        <title>Whole genome sequence of an Ensifer adhaerens strain isolated from a cave pool in the Wind Cave National Park.</title>
        <authorList>
            <person name="Eng W.W.H."/>
            <person name="Gan H.M."/>
            <person name="Barton H.A."/>
            <person name="Savka M.A."/>
        </authorList>
    </citation>
    <scope>NUCLEOTIDE SEQUENCE [LARGE SCALE GENOMIC DNA]</scope>
    <source>
        <strain evidence="2">SD006</strain>
    </source>
</reference>
<name>A0A0L8BTI2_ENSAD</name>
<gene>
    <name evidence="1" type="ORF">AC244_16120</name>
</gene>
<evidence type="ECO:0000313" key="1">
    <source>
        <dbReference type="EMBL" id="KOF17888.1"/>
    </source>
</evidence>
<proteinExistence type="predicted"/>
<protein>
    <submittedName>
        <fullName evidence="1">Uncharacterized protein</fullName>
    </submittedName>
</protein>
<sequence>MPDLITLPNVVYGPSIFFDPIRTRSTSRMLGRRTETLFRGTPYWVATYAAGKLTTAEAALFDAFNMVASDGGVFAGYDPHRPRPIAYQGDTPLSGIKAGGGAFNGDAVLQAITNPLAMVVGGLPAGFTLSTGDYVEVRKAPLVRSLHRITAPATASGAGVVTLAIRFALDTQHFAAGNTVHFEKPACIMEMDEGSYSLPKSWPNYNVQFMATEKFYS</sequence>
<comment type="caution">
    <text evidence="1">The sequence shown here is derived from an EMBL/GenBank/DDBJ whole genome shotgun (WGS) entry which is preliminary data.</text>
</comment>
<evidence type="ECO:0000313" key="2">
    <source>
        <dbReference type="Proteomes" id="UP000037425"/>
    </source>
</evidence>
<accession>A0A0L8BTI2</accession>
<dbReference type="OrthoDB" id="8265479at2"/>
<dbReference type="Proteomes" id="UP000037425">
    <property type="component" value="Unassembled WGS sequence"/>
</dbReference>
<dbReference type="AlphaFoldDB" id="A0A0L8BTI2"/>
<organism evidence="1 2">
    <name type="scientific">Ensifer adhaerens</name>
    <name type="common">Sinorhizobium morelense</name>
    <dbReference type="NCBI Taxonomy" id="106592"/>
    <lineage>
        <taxon>Bacteria</taxon>
        <taxon>Pseudomonadati</taxon>
        <taxon>Pseudomonadota</taxon>
        <taxon>Alphaproteobacteria</taxon>
        <taxon>Hyphomicrobiales</taxon>
        <taxon>Rhizobiaceae</taxon>
        <taxon>Sinorhizobium/Ensifer group</taxon>
        <taxon>Ensifer</taxon>
    </lineage>
</organism>
<dbReference type="RefSeq" id="WP_053249813.1">
    <property type="nucleotide sequence ID" value="NZ_LGAP01000009.1"/>
</dbReference>